<dbReference type="InterPro" id="IPR050410">
    <property type="entry name" value="CCR4/nocturin_mRNA_transcr"/>
</dbReference>
<dbReference type="RefSeq" id="WP_055205267.1">
    <property type="nucleotide sequence ID" value="NZ_JACOOK010000004.1"/>
</dbReference>
<keyword evidence="2" id="KW-0255">Endonuclease</keyword>
<dbReference type="SUPFAM" id="SSF56219">
    <property type="entry name" value="DNase I-like"/>
    <property type="match status" value="1"/>
</dbReference>
<sequence>MNRLILYLSALILLFGADSLVARNRPLNIGSYNIRCNNPGDGENAWPNRKERVKALILFHEYDVVGVQEARPEQMEDLQQMPGFASVGVGRDGEAGGEFSAIFYRVDRIQVLDSGTFWLSETPEKVSKGWDAALNRICTWAKMKDRATRRVFYFFNTHFDHIGPVARHKSAELLVARIRETVGEKYPVFCSGDFNSGAGSDPVEVMLSAFSDAEAVSQTPPYTPGWSYTDFGVKVPERLMKKGKIDFLFVNDRVTVLKFGILTDSDGRNHPSDHFPVFVEALLK</sequence>
<feature type="domain" description="Endonuclease/exonuclease/phosphatase" evidence="1">
    <location>
        <begin position="30"/>
        <end position="274"/>
    </location>
</feature>
<dbReference type="Pfam" id="PF03372">
    <property type="entry name" value="Exo_endo_phos"/>
    <property type="match status" value="1"/>
</dbReference>
<keyword evidence="2" id="KW-0540">Nuclease</keyword>
<dbReference type="PANTHER" id="PTHR12121:SF36">
    <property type="entry name" value="ENDONUCLEASE_EXONUCLEASE_PHOSPHATASE DOMAIN-CONTAINING PROTEIN"/>
    <property type="match status" value="1"/>
</dbReference>
<protein>
    <submittedName>
        <fullName evidence="2">Endonuclease/exonuclease/phosphatase family protein</fullName>
    </submittedName>
</protein>
<dbReference type="InterPro" id="IPR005135">
    <property type="entry name" value="Endo/exonuclease/phosphatase"/>
</dbReference>
<evidence type="ECO:0000259" key="1">
    <source>
        <dbReference type="Pfam" id="PF03372"/>
    </source>
</evidence>
<dbReference type="Gene3D" id="3.60.10.10">
    <property type="entry name" value="Endonuclease/exonuclease/phosphatase"/>
    <property type="match status" value="1"/>
</dbReference>
<dbReference type="PANTHER" id="PTHR12121">
    <property type="entry name" value="CARBON CATABOLITE REPRESSOR PROTEIN 4"/>
    <property type="match status" value="1"/>
</dbReference>
<dbReference type="GO" id="GO:0004519">
    <property type="term" value="F:endonuclease activity"/>
    <property type="evidence" value="ECO:0007669"/>
    <property type="project" value="UniProtKB-KW"/>
</dbReference>
<accession>A0ABR7CN92</accession>
<dbReference type="CDD" id="cd09083">
    <property type="entry name" value="EEP-1"/>
    <property type="match status" value="1"/>
</dbReference>
<dbReference type="EMBL" id="JACOOK010000004">
    <property type="protein sequence ID" value="MBC5617138.1"/>
    <property type="molecule type" value="Genomic_DNA"/>
</dbReference>
<reference evidence="2 3" key="1">
    <citation type="submission" date="2020-08" db="EMBL/GenBank/DDBJ databases">
        <title>Genome public.</title>
        <authorList>
            <person name="Liu C."/>
            <person name="Sun Q."/>
        </authorList>
    </citation>
    <scope>NUCLEOTIDE SEQUENCE [LARGE SCALE GENOMIC DNA]</scope>
    <source>
        <strain evidence="2 3">New-7</strain>
    </source>
</reference>
<name>A0ABR7CN92_9BACT</name>
<dbReference type="Proteomes" id="UP000636891">
    <property type="component" value="Unassembled WGS sequence"/>
</dbReference>
<keyword evidence="2" id="KW-0378">Hydrolase</keyword>
<organism evidence="2 3">
    <name type="scientific">Alistipes hominis</name>
    <dbReference type="NCBI Taxonomy" id="2763015"/>
    <lineage>
        <taxon>Bacteria</taxon>
        <taxon>Pseudomonadati</taxon>
        <taxon>Bacteroidota</taxon>
        <taxon>Bacteroidia</taxon>
        <taxon>Bacteroidales</taxon>
        <taxon>Rikenellaceae</taxon>
        <taxon>Alistipes</taxon>
    </lineage>
</organism>
<dbReference type="InterPro" id="IPR036691">
    <property type="entry name" value="Endo/exonu/phosph_ase_sf"/>
</dbReference>
<evidence type="ECO:0000313" key="3">
    <source>
        <dbReference type="Proteomes" id="UP000636891"/>
    </source>
</evidence>
<gene>
    <name evidence="2" type="ORF">H8S08_08935</name>
</gene>
<evidence type="ECO:0000313" key="2">
    <source>
        <dbReference type="EMBL" id="MBC5617138.1"/>
    </source>
</evidence>
<proteinExistence type="predicted"/>
<comment type="caution">
    <text evidence="2">The sequence shown here is derived from an EMBL/GenBank/DDBJ whole genome shotgun (WGS) entry which is preliminary data.</text>
</comment>
<keyword evidence="3" id="KW-1185">Reference proteome</keyword>